<dbReference type="PROSITE" id="PS50293">
    <property type="entry name" value="TPR_REGION"/>
    <property type="match status" value="1"/>
</dbReference>
<dbReference type="AlphaFoldDB" id="A0A0D2JRY1"/>
<organism evidence="7 8">
    <name type="scientific">Dethiosulfatarculus sandiegensis</name>
    <dbReference type="NCBI Taxonomy" id="1429043"/>
    <lineage>
        <taxon>Bacteria</taxon>
        <taxon>Pseudomonadati</taxon>
        <taxon>Thermodesulfobacteriota</taxon>
        <taxon>Desulfarculia</taxon>
        <taxon>Desulfarculales</taxon>
        <taxon>Desulfarculaceae</taxon>
        <taxon>Dethiosulfatarculus</taxon>
    </lineage>
</organism>
<dbReference type="InterPro" id="IPR046357">
    <property type="entry name" value="PPIase_dom_sf"/>
</dbReference>
<dbReference type="Pfam" id="PF14559">
    <property type="entry name" value="TPR_19"/>
    <property type="match status" value="1"/>
</dbReference>
<dbReference type="RefSeq" id="WP_082464476.1">
    <property type="nucleotide sequence ID" value="NZ_AZAC01000034.1"/>
</dbReference>
<evidence type="ECO:0000256" key="5">
    <source>
        <dbReference type="SAM" id="MobiDB-lite"/>
    </source>
</evidence>
<feature type="repeat" description="TPR" evidence="4">
    <location>
        <begin position="157"/>
        <end position="190"/>
    </location>
</feature>
<evidence type="ECO:0000256" key="2">
    <source>
        <dbReference type="ARBA" id="ARBA00022803"/>
    </source>
</evidence>
<feature type="repeat" description="TPR" evidence="4">
    <location>
        <begin position="348"/>
        <end position="381"/>
    </location>
</feature>
<sequence>MLRRFLCLMAFLVISLGLVGSAWALPERVDLGLITVKDSELAQKLKARLLAGDKFEPLAKEYSVGPAAARGGRLGKVPVKRLRSEYKAALEGLVAGKPSKVIPTEEGYTILMLFDSRKKEVAKPKSVPAPKQGAKPAKQKAPEKPLPPLPETPQLTARNMTMAGLESLQVGQAKEAAEQFSAALGENPKDDSAAFFLHIAQQVVKKEVKVSAGKEFAEGFMAMLEGRVDKARDLFRKAAREDTDFWQAYLFEANMAAAMGDGENALKLLKTVIQLNPNSTKALISLGTVTREAGNLDGSIEYFKRALEKNPESAEALYQTGSTFLLAGDNKEAEKYLRRAIAIDPYKDEAFNDLGLALARTNRPKEAEASYRKALELNSNYAPAHLNLGNLYATHNFVDKAIDEYNKALVVDPALAVAHNNLAAAYALKQEWDTANDHAQKAMKMGFQVPKKLLKELAIHSR</sequence>
<dbReference type="PANTHER" id="PTHR45586">
    <property type="entry name" value="TPR REPEAT-CONTAINING PROTEIN PA4667"/>
    <property type="match status" value="1"/>
</dbReference>
<evidence type="ECO:0000259" key="6">
    <source>
        <dbReference type="PROSITE" id="PS50198"/>
    </source>
</evidence>
<dbReference type="PANTHER" id="PTHR45586:SF1">
    <property type="entry name" value="LIPOPOLYSACCHARIDE ASSEMBLY PROTEIN B"/>
    <property type="match status" value="1"/>
</dbReference>
<evidence type="ECO:0000256" key="3">
    <source>
        <dbReference type="PROSITE-ProRule" id="PRU00278"/>
    </source>
</evidence>
<dbReference type="PROSITE" id="PS50005">
    <property type="entry name" value="TPR"/>
    <property type="match status" value="6"/>
</dbReference>
<evidence type="ECO:0000256" key="1">
    <source>
        <dbReference type="ARBA" id="ARBA00022737"/>
    </source>
</evidence>
<dbReference type="InterPro" id="IPR051012">
    <property type="entry name" value="CellSynth/LPSAsmb/PSIAsmb"/>
</dbReference>
<dbReference type="GO" id="GO:0003755">
    <property type="term" value="F:peptidyl-prolyl cis-trans isomerase activity"/>
    <property type="evidence" value="ECO:0007669"/>
    <property type="project" value="UniProtKB-KW"/>
</dbReference>
<accession>A0A0D2JRY1</accession>
<proteinExistence type="predicted"/>
<feature type="repeat" description="TPR" evidence="4">
    <location>
        <begin position="314"/>
        <end position="347"/>
    </location>
</feature>
<comment type="caution">
    <text evidence="7">The sequence shown here is derived from an EMBL/GenBank/DDBJ whole genome shotgun (WGS) entry which is preliminary data.</text>
</comment>
<dbReference type="InterPro" id="IPR011990">
    <property type="entry name" value="TPR-like_helical_dom_sf"/>
</dbReference>
<evidence type="ECO:0000313" key="8">
    <source>
        <dbReference type="Proteomes" id="UP000032233"/>
    </source>
</evidence>
<gene>
    <name evidence="7" type="ORF">X474_19930</name>
</gene>
<dbReference type="SUPFAM" id="SSF48452">
    <property type="entry name" value="TPR-like"/>
    <property type="match status" value="1"/>
</dbReference>
<dbReference type="Pfam" id="PF00639">
    <property type="entry name" value="Rotamase"/>
    <property type="match status" value="1"/>
</dbReference>
<reference evidence="7 8" key="1">
    <citation type="submission" date="2013-11" db="EMBL/GenBank/DDBJ databases">
        <title>Metagenomic analysis of a methanogenic consortium involved in long chain n-alkane degradation.</title>
        <authorList>
            <person name="Davidova I.A."/>
            <person name="Callaghan A.V."/>
            <person name="Wawrik B."/>
            <person name="Pruitt S."/>
            <person name="Marks C."/>
            <person name="Duncan K.E."/>
            <person name="Suflita J.M."/>
        </authorList>
    </citation>
    <scope>NUCLEOTIDE SEQUENCE [LARGE SCALE GENOMIC DNA]</scope>
    <source>
        <strain evidence="7 8">SPR</strain>
    </source>
</reference>
<feature type="repeat" description="TPR" evidence="4">
    <location>
        <begin position="382"/>
        <end position="415"/>
    </location>
</feature>
<keyword evidence="2 4" id="KW-0802">TPR repeat</keyword>
<feature type="region of interest" description="Disordered" evidence="5">
    <location>
        <begin position="122"/>
        <end position="154"/>
    </location>
</feature>
<dbReference type="PROSITE" id="PS50198">
    <property type="entry name" value="PPIC_PPIASE_2"/>
    <property type="match status" value="1"/>
</dbReference>
<dbReference type="SMART" id="SM00028">
    <property type="entry name" value="TPR"/>
    <property type="match status" value="7"/>
</dbReference>
<dbReference type="Gene3D" id="1.25.40.10">
    <property type="entry name" value="Tetratricopeptide repeat domain"/>
    <property type="match status" value="3"/>
</dbReference>
<feature type="repeat" description="TPR" evidence="4">
    <location>
        <begin position="246"/>
        <end position="279"/>
    </location>
</feature>
<keyword evidence="3" id="KW-0413">Isomerase</keyword>
<dbReference type="Pfam" id="PF13432">
    <property type="entry name" value="TPR_16"/>
    <property type="match status" value="2"/>
</dbReference>
<dbReference type="Proteomes" id="UP000032233">
    <property type="component" value="Unassembled WGS sequence"/>
</dbReference>
<dbReference type="InterPro" id="IPR000297">
    <property type="entry name" value="PPIase_PpiC"/>
</dbReference>
<dbReference type="STRING" id="1429043.X474_19930"/>
<dbReference type="SUPFAM" id="SSF54534">
    <property type="entry name" value="FKBP-like"/>
    <property type="match status" value="1"/>
</dbReference>
<feature type="domain" description="PpiC" evidence="6">
    <location>
        <begin position="26"/>
        <end position="115"/>
    </location>
</feature>
<keyword evidence="8" id="KW-1185">Reference proteome</keyword>
<evidence type="ECO:0000256" key="4">
    <source>
        <dbReference type="PROSITE-ProRule" id="PRU00339"/>
    </source>
</evidence>
<dbReference type="InParanoid" id="A0A0D2JRY1"/>
<dbReference type="Gene3D" id="3.10.50.40">
    <property type="match status" value="1"/>
</dbReference>
<name>A0A0D2JRY1_9BACT</name>
<protein>
    <recommendedName>
        <fullName evidence="6">PpiC domain-containing protein</fullName>
    </recommendedName>
</protein>
<keyword evidence="3" id="KW-0697">Rotamase</keyword>
<dbReference type="InterPro" id="IPR019734">
    <property type="entry name" value="TPR_rpt"/>
</dbReference>
<dbReference type="EMBL" id="AZAC01000034">
    <property type="protein sequence ID" value="KIX12275.1"/>
    <property type="molecule type" value="Genomic_DNA"/>
</dbReference>
<dbReference type="OrthoDB" id="220004at2"/>
<evidence type="ECO:0000313" key="7">
    <source>
        <dbReference type="EMBL" id="KIX12275.1"/>
    </source>
</evidence>
<keyword evidence="1" id="KW-0677">Repeat</keyword>
<feature type="repeat" description="TPR" evidence="4">
    <location>
        <begin position="280"/>
        <end position="313"/>
    </location>
</feature>